<evidence type="ECO:0000313" key="8">
    <source>
        <dbReference type="EMBL" id="UKJ88606.2"/>
    </source>
</evidence>
<keyword evidence="6" id="KW-0472">Membrane</keyword>
<feature type="region of interest" description="Disordered" evidence="7">
    <location>
        <begin position="171"/>
        <end position="217"/>
    </location>
</feature>
<evidence type="ECO:0000256" key="3">
    <source>
        <dbReference type="ARBA" id="ARBA00022448"/>
    </source>
</evidence>
<keyword evidence="3" id="KW-0813">Transport</keyword>
<evidence type="ECO:0000313" key="9">
    <source>
        <dbReference type="Proteomes" id="UP000244803"/>
    </source>
</evidence>
<evidence type="ECO:0000256" key="4">
    <source>
        <dbReference type="ARBA" id="ARBA00022753"/>
    </source>
</evidence>
<proteinExistence type="inferred from homology"/>
<dbReference type="Pfam" id="PF03357">
    <property type="entry name" value="Snf7"/>
    <property type="match status" value="1"/>
</dbReference>
<protein>
    <submittedName>
        <fullName evidence="8">Uncharacterized protein</fullName>
    </submittedName>
</protein>
<feature type="compositionally biased region" description="Polar residues" evidence="7">
    <location>
        <begin position="171"/>
        <end position="183"/>
    </location>
</feature>
<dbReference type="GO" id="GO:0015031">
    <property type="term" value="P:protein transport"/>
    <property type="evidence" value="ECO:0007669"/>
    <property type="project" value="UniProtKB-KW"/>
</dbReference>
<evidence type="ECO:0000256" key="1">
    <source>
        <dbReference type="ARBA" id="ARBA00004608"/>
    </source>
</evidence>
<dbReference type="PANTHER" id="PTHR22761">
    <property type="entry name" value="CHARGED MULTIVESICULAR BODY PROTEIN"/>
    <property type="match status" value="1"/>
</dbReference>
<dbReference type="PANTHER" id="PTHR22761:SF5">
    <property type="entry name" value="CHARGED MULTIVESICULAR BODY PROTEIN 6"/>
    <property type="match status" value="1"/>
</dbReference>
<evidence type="ECO:0000256" key="7">
    <source>
        <dbReference type="SAM" id="MobiDB-lite"/>
    </source>
</evidence>
<dbReference type="InterPro" id="IPR005024">
    <property type="entry name" value="Snf7_fam"/>
</dbReference>
<organism evidence="8 9">
    <name type="scientific">Theileria orientalis</name>
    <dbReference type="NCBI Taxonomy" id="68886"/>
    <lineage>
        <taxon>Eukaryota</taxon>
        <taxon>Sar</taxon>
        <taxon>Alveolata</taxon>
        <taxon>Apicomplexa</taxon>
        <taxon>Aconoidasida</taxon>
        <taxon>Piroplasmida</taxon>
        <taxon>Theileriidae</taxon>
        <taxon>Theileria</taxon>
    </lineage>
</organism>
<dbReference type="GO" id="GO:0000815">
    <property type="term" value="C:ESCRT III complex"/>
    <property type="evidence" value="ECO:0007669"/>
    <property type="project" value="TreeGrafter"/>
</dbReference>
<gene>
    <name evidence="8" type="ORF">MACJ_001850</name>
</gene>
<dbReference type="Gene3D" id="1.10.287.1060">
    <property type="entry name" value="ESAT-6-like"/>
    <property type="match status" value="1"/>
</dbReference>
<dbReference type="EMBL" id="CP056066">
    <property type="protein sequence ID" value="UKJ88606.2"/>
    <property type="molecule type" value="Genomic_DNA"/>
</dbReference>
<dbReference type="Proteomes" id="UP000244803">
    <property type="component" value="Chromosome 3"/>
</dbReference>
<evidence type="ECO:0000256" key="5">
    <source>
        <dbReference type="ARBA" id="ARBA00022927"/>
    </source>
</evidence>
<sequence length="217" mass="24551">MGRFKLFNCFGKPKSADNSQILKLKAQRDDLDQHKSALEGRLADFNDLCLKFLKENNRDQALFVLKRKALVSKQLSVLEDFSFKILELISETETSLMEADVIKNLEIGAKLLDEVNKELKRKELDAFSDSDKENINQIAESLGVVTRHFEVDDLELVQELDLLTSDLNSISYDQPSNRSTPKENPQFDLDLSRLKSLSQNNSVANSTNRSETAAPAE</sequence>
<comment type="subcellular location">
    <subcellularLocation>
        <location evidence="1">Endosome membrane</location>
    </subcellularLocation>
</comment>
<feature type="compositionally biased region" description="Polar residues" evidence="7">
    <location>
        <begin position="195"/>
        <end position="211"/>
    </location>
</feature>
<evidence type="ECO:0000256" key="2">
    <source>
        <dbReference type="ARBA" id="ARBA00006190"/>
    </source>
</evidence>
<keyword evidence="4" id="KW-0967">Endosome</keyword>
<dbReference type="AlphaFoldDB" id="A0A976M547"/>
<accession>A0A976M547</accession>
<evidence type="ECO:0000256" key="6">
    <source>
        <dbReference type="ARBA" id="ARBA00023136"/>
    </source>
</evidence>
<comment type="similarity">
    <text evidence="2">Belongs to the SNF7 family.</text>
</comment>
<dbReference type="GO" id="GO:0006900">
    <property type="term" value="P:vesicle budding from membrane"/>
    <property type="evidence" value="ECO:0007669"/>
    <property type="project" value="TreeGrafter"/>
</dbReference>
<dbReference type="OrthoDB" id="366288at2759"/>
<name>A0A976M547_THEOR</name>
<reference evidence="8" key="1">
    <citation type="submission" date="2022-07" db="EMBL/GenBank/DDBJ databases">
        <title>Evaluation of T. orientalis genome assembly methods using nanopore sequencing and analysis of variation between genomes.</title>
        <authorList>
            <person name="Yam J."/>
            <person name="Micallef M.L."/>
            <person name="Liu M."/>
            <person name="Djordjevic S.P."/>
            <person name="Bogema D.R."/>
            <person name="Jenkins C."/>
        </authorList>
    </citation>
    <scope>NUCLEOTIDE SEQUENCE</scope>
    <source>
        <strain evidence="8">Fish Creek</strain>
    </source>
</reference>
<keyword evidence="5" id="KW-0653">Protein transport</keyword>
<dbReference type="GO" id="GO:0005771">
    <property type="term" value="C:multivesicular body"/>
    <property type="evidence" value="ECO:0007669"/>
    <property type="project" value="TreeGrafter"/>
</dbReference>
<dbReference type="GO" id="GO:0032511">
    <property type="term" value="P:late endosome to vacuole transport via multivesicular body sorting pathway"/>
    <property type="evidence" value="ECO:0007669"/>
    <property type="project" value="TreeGrafter"/>
</dbReference>